<evidence type="ECO:0000256" key="1">
    <source>
        <dbReference type="SAM" id="MobiDB-lite"/>
    </source>
</evidence>
<reference evidence="3" key="1">
    <citation type="submission" date="2015-11" db="EMBL/GenBank/DDBJ databases">
        <title>Complete genome sequence of a polyethylene-glycol degrader Sphingopyxis macrogoltabida 203N (NBRC 111659).</title>
        <authorList>
            <person name="Yoshiyuki O."/>
            <person name="Shouta N."/>
            <person name="Nagata Y."/>
            <person name="Numata M."/>
            <person name="Tsuchikane K."/>
            <person name="Hosoyama A."/>
            <person name="Yamazoe A."/>
            <person name="Tsuda M."/>
            <person name="Fujita N."/>
            <person name="Kawai F."/>
        </authorList>
    </citation>
    <scope>NUCLEOTIDE SEQUENCE [LARGE SCALE GENOMIC DNA]</scope>
    <source>
        <strain evidence="3">203N</strain>
    </source>
</reference>
<dbReference type="RefSeq" id="WP_054727991.1">
    <property type="nucleotide sequence ID" value="NZ_CP009429.1"/>
</dbReference>
<evidence type="ECO:0000313" key="3">
    <source>
        <dbReference type="Proteomes" id="UP000076088"/>
    </source>
</evidence>
<keyword evidence="3" id="KW-1185">Reference proteome</keyword>
<organism evidence="2 3">
    <name type="scientific">Sphingopyxis macrogoltabida</name>
    <name type="common">Sphingomonas macrogoltabidus</name>
    <dbReference type="NCBI Taxonomy" id="33050"/>
    <lineage>
        <taxon>Bacteria</taxon>
        <taxon>Pseudomonadati</taxon>
        <taxon>Pseudomonadota</taxon>
        <taxon>Alphaproteobacteria</taxon>
        <taxon>Sphingomonadales</taxon>
        <taxon>Sphingomonadaceae</taxon>
        <taxon>Sphingopyxis</taxon>
    </lineage>
</organism>
<evidence type="ECO:0000313" key="2">
    <source>
        <dbReference type="EMBL" id="AMU89031.1"/>
    </source>
</evidence>
<reference evidence="2 3" key="2">
    <citation type="journal article" date="2016" name="Genome Announc.">
        <title>Complete Genome Sequence of Sphingopyxis macrogoltabida Strain 203N (NBRC 111659), a Polyethylene Glycol Degrader.</title>
        <authorList>
            <person name="Ohtsubo Y."/>
            <person name="Nonoyama S."/>
            <person name="Nagata Y."/>
            <person name="Numata M."/>
            <person name="Tsuchikane K."/>
            <person name="Hosoyama A."/>
            <person name="Yamazoe A."/>
            <person name="Tsuda M."/>
            <person name="Fujita N."/>
            <person name="Kawai F."/>
        </authorList>
    </citation>
    <scope>NUCLEOTIDE SEQUENCE [LARGE SCALE GENOMIC DNA]</scope>
    <source>
        <strain evidence="2 3">203N</strain>
    </source>
</reference>
<sequence>MDLNQLLYHHQMALIAVSRARRDGHLLSNFDLPRYYSKRIAEYRDRRGLTDGPPTETRPGSARPKADQATSEPVAGYADFLGDTLIAELLIHKALSMTPQERSASALEDIVGRLAEIEEALWVIGRDIYRSLGYDEMALATLADDMMMDDDVSTTSTVKPGSAWRSTDEGIARHVGQLPRATSRNTNVHDERAELLRQRIRERSVSGQADDA</sequence>
<proteinExistence type="predicted"/>
<accession>A0AAC8YZD7</accession>
<protein>
    <submittedName>
        <fullName evidence="2">Uncharacterized protein</fullName>
    </submittedName>
</protein>
<name>A0AAC8YZD7_SPHMC</name>
<dbReference type="EMBL" id="CP013344">
    <property type="protein sequence ID" value="AMU89031.1"/>
    <property type="molecule type" value="Genomic_DNA"/>
</dbReference>
<feature type="region of interest" description="Disordered" evidence="1">
    <location>
        <begin position="46"/>
        <end position="71"/>
    </location>
</feature>
<gene>
    <name evidence="2" type="ORF">ATM17_08255</name>
</gene>
<dbReference type="KEGG" id="smaz:LH19_11600"/>
<dbReference type="Proteomes" id="UP000076088">
    <property type="component" value="Chromosome"/>
</dbReference>
<dbReference type="AlphaFoldDB" id="A0AAC8YZD7"/>